<dbReference type="GO" id="GO:0009073">
    <property type="term" value="P:aromatic amino acid family biosynthetic process"/>
    <property type="evidence" value="ECO:0007669"/>
    <property type="project" value="UniProtKB-KW"/>
</dbReference>
<dbReference type="RefSeq" id="WP_078762869.1">
    <property type="nucleotide sequence ID" value="NZ_FUWS01000010.1"/>
</dbReference>
<dbReference type="Pfam" id="PF08501">
    <property type="entry name" value="Shikimate_dh_N"/>
    <property type="match status" value="1"/>
</dbReference>
<dbReference type="PANTHER" id="PTHR21089:SF1">
    <property type="entry name" value="BIFUNCTIONAL 3-DEHYDROQUINATE DEHYDRATASE_SHIKIMATE DEHYDROGENASE, CHLOROPLASTIC"/>
    <property type="match status" value="1"/>
</dbReference>
<dbReference type="InterPro" id="IPR013708">
    <property type="entry name" value="Shikimate_DH-bd_N"/>
</dbReference>
<dbReference type="SUPFAM" id="SSF53223">
    <property type="entry name" value="Aminoacid dehydrogenase-like, N-terminal domain"/>
    <property type="match status" value="1"/>
</dbReference>
<evidence type="ECO:0000259" key="3">
    <source>
        <dbReference type="Pfam" id="PF08501"/>
    </source>
</evidence>
<keyword evidence="2" id="KW-0057">Aromatic amino acid biosynthesis</keyword>
<dbReference type="GO" id="GO:0005829">
    <property type="term" value="C:cytosol"/>
    <property type="evidence" value="ECO:0007669"/>
    <property type="project" value="TreeGrafter"/>
</dbReference>
<dbReference type="Proteomes" id="UP000190637">
    <property type="component" value="Unassembled WGS sequence"/>
</dbReference>
<feature type="domain" description="SDH C-terminal" evidence="4">
    <location>
        <begin position="238"/>
        <end position="267"/>
    </location>
</feature>
<keyword evidence="6" id="KW-1185">Reference proteome</keyword>
<comment type="pathway">
    <text evidence="1">Metabolic intermediate biosynthesis; chorismate biosynthesis; chorismate from D-erythrose 4-phosphate and phosphoenolpyruvate: step 4/7.</text>
</comment>
<organism evidence="5 6">
    <name type="scientific">Marinactinospora thermotolerans DSM 45154</name>
    <dbReference type="NCBI Taxonomy" id="1122192"/>
    <lineage>
        <taxon>Bacteria</taxon>
        <taxon>Bacillati</taxon>
        <taxon>Actinomycetota</taxon>
        <taxon>Actinomycetes</taxon>
        <taxon>Streptosporangiales</taxon>
        <taxon>Nocardiopsidaceae</taxon>
        <taxon>Marinactinospora</taxon>
    </lineage>
</organism>
<dbReference type="SUPFAM" id="SSF51735">
    <property type="entry name" value="NAD(P)-binding Rossmann-fold domains"/>
    <property type="match status" value="1"/>
</dbReference>
<dbReference type="GO" id="GO:0019632">
    <property type="term" value="P:shikimate metabolic process"/>
    <property type="evidence" value="ECO:0007669"/>
    <property type="project" value="TreeGrafter"/>
</dbReference>
<dbReference type="GO" id="GO:0050661">
    <property type="term" value="F:NADP binding"/>
    <property type="evidence" value="ECO:0007669"/>
    <property type="project" value="TreeGrafter"/>
</dbReference>
<reference evidence="5 6" key="1">
    <citation type="submission" date="2017-02" db="EMBL/GenBank/DDBJ databases">
        <authorList>
            <person name="Peterson S.W."/>
        </authorList>
    </citation>
    <scope>NUCLEOTIDE SEQUENCE [LARGE SCALE GENOMIC DNA]</scope>
    <source>
        <strain evidence="5 6">DSM 45154</strain>
    </source>
</reference>
<sequence>MKRAAVLGSPIAHSLSPVLHRAAYAELGLAGEWTYDRYECAEDGLAAFLEGCDDSWAGLSLTMPLKRVALALADEVEETAAQVGGANTIVFRDGRRHAANTDVTGIVEALREAGVTRVRTATILGAGATAASALAAVRRLGATEPGAVTVLARYLGRTAGISEAAERMGARIAIAPLGGLAAHLDVDLVVSTLPEGAADDFAGEIAASRASVFDVVYASWPTGLARAASAAGRTVVGGFPMLLHQAVAQVELMTGCSPVPVAAMREAGESELHRRRKADERGE</sequence>
<evidence type="ECO:0000256" key="1">
    <source>
        <dbReference type="ARBA" id="ARBA00004871"/>
    </source>
</evidence>
<feature type="domain" description="Shikimate dehydrogenase substrate binding N-terminal" evidence="3">
    <location>
        <begin position="6"/>
        <end position="89"/>
    </location>
</feature>
<dbReference type="InterPro" id="IPR022893">
    <property type="entry name" value="Shikimate_DH_fam"/>
</dbReference>
<name>A0A1T4SK52_9ACTN</name>
<dbReference type="Pfam" id="PF18317">
    <property type="entry name" value="SDH_C"/>
    <property type="match status" value="1"/>
</dbReference>
<proteinExistence type="predicted"/>
<dbReference type="GO" id="GO:0004764">
    <property type="term" value="F:shikimate 3-dehydrogenase (NADP+) activity"/>
    <property type="evidence" value="ECO:0007669"/>
    <property type="project" value="InterPro"/>
</dbReference>
<protein>
    <submittedName>
        <fullName evidence="5">Shikimate dehydrogenase</fullName>
    </submittedName>
</protein>
<dbReference type="EMBL" id="FUWS01000010">
    <property type="protein sequence ID" value="SKA28589.1"/>
    <property type="molecule type" value="Genomic_DNA"/>
</dbReference>
<evidence type="ECO:0000259" key="4">
    <source>
        <dbReference type="Pfam" id="PF18317"/>
    </source>
</evidence>
<dbReference type="PANTHER" id="PTHR21089">
    <property type="entry name" value="SHIKIMATE DEHYDROGENASE"/>
    <property type="match status" value="1"/>
</dbReference>
<gene>
    <name evidence="5" type="ORF">SAMN02745673_03592</name>
</gene>
<dbReference type="Gene3D" id="3.40.50.10860">
    <property type="entry name" value="Leucine Dehydrogenase, chain A, domain 1"/>
    <property type="match status" value="1"/>
</dbReference>
<dbReference type="InterPro" id="IPR036291">
    <property type="entry name" value="NAD(P)-bd_dom_sf"/>
</dbReference>
<accession>A0A1T4SK52</accession>
<evidence type="ECO:0000313" key="6">
    <source>
        <dbReference type="Proteomes" id="UP000190637"/>
    </source>
</evidence>
<dbReference type="Gene3D" id="3.40.50.720">
    <property type="entry name" value="NAD(P)-binding Rossmann-like Domain"/>
    <property type="match status" value="1"/>
</dbReference>
<dbReference type="InterPro" id="IPR046346">
    <property type="entry name" value="Aminoacid_DH-like_N_sf"/>
</dbReference>
<dbReference type="STRING" id="1122192.SAMN02745673_03592"/>
<dbReference type="GO" id="GO:0009423">
    <property type="term" value="P:chorismate biosynthetic process"/>
    <property type="evidence" value="ECO:0007669"/>
    <property type="project" value="TreeGrafter"/>
</dbReference>
<evidence type="ECO:0000256" key="2">
    <source>
        <dbReference type="ARBA" id="ARBA00023141"/>
    </source>
</evidence>
<dbReference type="InterPro" id="IPR041121">
    <property type="entry name" value="SDH_C"/>
</dbReference>
<dbReference type="NCBIfam" id="NF001311">
    <property type="entry name" value="PRK00258.1-3"/>
    <property type="match status" value="1"/>
</dbReference>
<keyword evidence="2" id="KW-0028">Amino-acid biosynthesis</keyword>
<evidence type="ECO:0000313" key="5">
    <source>
        <dbReference type="EMBL" id="SKA28589.1"/>
    </source>
</evidence>
<dbReference type="AlphaFoldDB" id="A0A1T4SK52"/>
<dbReference type="OrthoDB" id="9776868at2"/>